<dbReference type="Proteomes" id="UP001600894">
    <property type="component" value="Unassembled WGS sequence"/>
</dbReference>
<evidence type="ECO:0000256" key="1">
    <source>
        <dbReference type="SAM" id="Phobius"/>
    </source>
</evidence>
<feature type="transmembrane region" description="Helical" evidence="1">
    <location>
        <begin position="389"/>
        <end position="410"/>
    </location>
</feature>
<keyword evidence="1" id="KW-1133">Transmembrane helix</keyword>
<gene>
    <name evidence="3" type="ORF">F130042H8_00140</name>
</gene>
<reference evidence="3 4" key="1">
    <citation type="submission" date="2024-04" db="EMBL/GenBank/DDBJ databases">
        <title>Defined microbial consortia suppress multidrug-resistant proinflammatory Enterobacteriaceae via ecological control.</title>
        <authorList>
            <person name="Furuichi M."/>
            <person name="Kawaguchi T."/>
            <person name="Pust M."/>
            <person name="Yasuma K."/>
            <person name="Plichta D."/>
            <person name="Hasegawa N."/>
            <person name="Ohya T."/>
            <person name="Bhattarai S."/>
            <person name="Sasajima S."/>
            <person name="Aoto Y."/>
            <person name="Tuganbaev T."/>
            <person name="Yaginuma M."/>
            <person name="Ueda M."/>
            <person name="Okahashi N."/>
            <person name="Amafuji K."/>
            <person name="Kiridooshi Y."/>
            <person name="Sugita K."/>
            <person name="Strazar M."/>
            <person name="Skelly A."/>
            <person name="Suda W."/>
            <person name="Hattori M."/>
            <person name="Nakamoto N."/>
            <person name="Caballero S."/>
            <person name="Norman J."/>
            <person name="Olle B."/>
            <person name="Tanoue T."/>
            <person name="Arita M."/>
            <person name="Bucci V."/>
            <person name="Atarashi K."/>
            <person name="Xavier R."/>
            <person name="Honda K."/>
        </authorList>
    </citation>
    <scope>NUCLEOTIDE SEQUENCE [LARGE SCALE GENOMIC DNA]</scope>
    <source>
        <strain evidence="4">f13</strain>
    </source>
</reference>
<accession>A0ABQ0ASC4</accession>
<comment type="caution">
    <text evidence="3">The sequence shown here is derived from an EMBL/GenBank/DDBJ whole genome shotgun (WGS) entry which is preliminary data.</text>
</comment>
<keyword evidence="1" id="KW-0812">Transmembrane</keyword>
<sequence length="446" mass="48190">MEEIRDREQEKLPKSNLIRFILLSTAGAVLFFAPVWEGNIPVAAMINEIKDLLGNRIDWIAVISSVCLGAAMIVSLFSGNKKIKAYLADAGLRKCFWAAGMVIVLLKVFQVPLPFLENPEIGGKILNLGATVFITIAVAGSLVIFIIRSGLVEFIAVLMEPIMRPVFRLPGEAAVNILSSFVSSASVGVYFSEQYYKSGRYTTRQVCSVVTSFSVISVGYIGVVASLAGISDLYGTLLAVSFLAVLIMGAIMIRIPPLLWLPDTRIDLSTEETAQEKMGFSMRYHTALEAGCRCAESFTGKAFLKNVLQSFQFAQKIVGVMIPTVTLVLVLVYYTPLFVWLGKPFELILGLAGVPDADLAAPSVLIGIVEVSLPAILIGGTQAAVQTRFFVSLLSIVQIIFFSEAGNAILASEIPLGFKKLVGIFLIRTAVGIPIAAFFAWLVCGL</sequence>
<feature type="transmembrane region" description="Helical" evidence="1">
    <location>
        <begin position="56"/>
        <end position="74"/>
    </location>
</feature>
<feature type="domain" description="Nucleoside transporter/FeoB GTPase Gate" evidence="2">
    <location>
        <begin position="132"/>
        <end position="230"/>
    </location>
</feature>
<feature type="transmembrane region" description="Helical" evidence="1">
    <location>
        <begin position="206"/>
        <end position="227"/>
    </location>
</feature>
<proteinExistence type="predicted"/>
<dbReference type="EMBL" id="BAABXL010000001">
    <property type="protein sequence ID" value="GAA6266954.1"/>
    <property type="molecule type" value="Genomic_DNA"/>
</dbReference>
<feature type="transmembrane region" description="Helical" evidence="1">
    <location>
        <begin position="95"/>
        <end position="113"/>
    </location>
</feature>
<feature type="transmembrane region" description="Helical" evidence="1">
    <location>
        <begin position="233"/>
        <end position="255"/>
    </location>
</feature>
<dbReference type="Pfam" id="PF07670">
    <property type="entry name" value="Gate"/>
    <property type="match status" value="1"/>
</dbReference>
<protein>
    <submittedName>
        <fullName evidence="3">YjiH family protein</fullName>
    </submittedName>
</protein>
<feature type="transmembrane region" description="Helical" evidence="1">
    <location>
        <begin position="125"/>
        <end position="147"/>
    </location>
</feature>
<keyword evidence="4" id="KW-1185">Reference proteome</keyword>
<feature type="transmembrane region" description="Helical" evidence="1">
    <location>
        <begin position="317"/>
        <end position="339"/>
    </location>
</feature>
<feature type="transmembrane region" description="Helical" evidence="1">
    <location>
        <begin position="359"/>
        <end position="377"/>
    </location>
</feature>
<organism evidence="3 4">
    <name type="scientific">Enterocloster alcoholdehydrogenati</name>
    <dbReference type="NCBI Taxonomy" id="2547410"/>
    <lineage>
        <taxon>Bacteria</taxon>
        <taxon>Bacillati</taxon>
        <taxon>Bacillota</taxon>
        <taxon>Clostridia</taxon>
        <taxon>Lachnospirales</taxon>
        <taxon>Lachnospiraceae</taxon>
        <taxon>Enterocloster</taxon>
    </lineage>
</organism>
<evidence type="ECO:0000313" key="4">
    <source>
        <dbReference type="Proteomes" id="UP001600894"/>
    </source>
</evidence>
<dbReference type="RefSeq" id="WP_390468714.1">
    <property type="nucleotide sequence ID" value="NZ_BAABXL010000001.1"/>
</dbReference>
<name>A0ABQ0ASC4_9FIRM</name>
<evidence type="ECO:0000259" key="2">
    <source>
        <dbReference type="Pfam" id="PF07670"/>
    </source>
</evidence>
<feature type="transmembrane region" description="Helical" evidence="1">
    <location>
        <begin position="422"/>
        <end position="444"/>
    </location>
</feature>
<keyword evidence="1" id="KW-0472">Membrane</keyword>
<dbReference type="InterPro" id="IPR011642">
    <property type="entry name" value="Gate_dom"/>
</dbReference>
<feature type="transmembrane region" description="Helical" evidence="1">
    <location>
        <begin position="17"/>
        <end position="36"/>
    </location>
</feature>
<evidence type="ECO:0000313" key="3">
    <source>
        <dbReference type="EMBL" id="GAA6266954.1"/>
    </source>
</evidence>